<keyword evidence="7" id="KW-0206">Cytoskeleton</keyword>
<protein>
    <recommendedName>
        <fullName evidence="10">Kinesin motor domain-containing protein</fullName>
    </recommendedName>
</protein>
<keyword evidence="6" id="KW-0505">Motor protein</keyword>
<organism evidence="11 12">
    <name type="scientific">Bemisia tabaci</name>
    <name type="common">Sweetpotato whitefly</name>
    <name type="synonym">Aleurodes tabaci</name>
    <dbReference type="NCBI Taxonomy" id="7038"/>
    <lineage>
        <taxon>Eukaryota</taxon>
        <taxon>Metazoa</taxon>
        <taxon>Ecdysozoa</taxon>
        <taxon>Arthropoda</taxon>
        <taxon>Hexapoda</taxon>
        <taxon>Insecta</taxon>
        <taxon>Pterygota</taxon>
        <taxon>Neoptera</taxon>
        <taxon>Paraneoptera</taxon>
        <taxon>Hemiptera</taxon>
        <taxon>Sternorrhyncha</taxon>
        <taxon>Aleyrodoidea</taxon>
        <taxon>Aleyrodidae</taxon>
        <taxon>Aleyrodinae</taxon>
        <taxon>Bemisia</taxon>
    </lineage>
</organism>
<feature type="compositionally biased region" description="Acidic residues" evidence="9">
    <location>
        <begin position="1028"/>
        <end position="1037"/>
    </location>
</feature>
<evidence type="ECO:0000256" key="2">
    <source>
        <dbReference type="ARBA" id="ARBA00022490"/>
    </source>
</evidence>
<feature type="compositionally biased region" description="Polar residues" evidence="9">
    <location>
        <begin position="534"/>
        <end position="543"/>
    </location>
</feature>
<dbReference type="FunFam" id="3.40.850.10:FF:000147">
    <property type="entry name" value="kinesin-like protein CG14535"/>
    <property type="match status" value="1"/>
</dbReference>
<dbReference type="GO" id="GO:0005874">
    <property type="term" value="C:microtubule"/>
    <property type="evidence" value="ECO:0007669"/>
    <property type="project" value="UniProtKB-KW"/>
</dbReference>
<dbReference type="GO" id="GO:0008017">
    <property type="term" value="F:microtubule binding"/>
    <property type="evidence" value="ECO:0007669"/>
    <property type="project" value="InterPro"/>
</dbReference>
<evidence type="ECO:0000256" key="7">
    <source>
        <dbReference type="ARBA" id="ARBA00023212"/>
    </source>
</evidence>
<dbReference type="EMBL" id="OU963864">
    <property type="protein sequence ID" value="CAH0768590.1"/>
    <property type="molecule type" value="Genomic_DNA"/>
</dbReference>
<evidence type="ECO:0000256" key="3">
    <source>
        <dbReference type="ARBA" id="ARBA00022701"/>
    </source>
</evidence>
<dbReference type="AlphaFoldDB" id="A0A9P0G3M0"/>
<keyword evidence="2" id="KW-0963">Cytoplasm</keyword>
<dbReference type="Gene3D" id="3.40.850.10">
    <property type="entry name" value="Kinesin motor domain"/>
    <property type="match status" value="1"/>
</dbReference>
<feature type="region of interest" description="Disordered" evidence="9">
    <location>
        <begin position="439"/>
        <end position="546"/>
    </location>
</feature>
<dbReference type="InterPro" id="IPR027417">
    <property type="entry name" value="P-loop_NTPase"/>
</dbReference>
<dbReference type="InterPro" id="IPR001752">
    <property type="entry name" value="Kinesin_motor_dom"/>
</dbReference>
<keyword evidence="12" id="KW-1185">Reference proteome</keyword>
<evidence type="ECO:0000256" key="5">
    <source>
        <dbReference type="ARBA" id="ARBA00022840"/>
    </source>
</evidence>
<feature type="region of interest" description="Disordered" evidence="9">
    <location>
        <begin position="1"/>
        <end position="35"/>
    </location>
</feature>
<dbReference type="InterPro" id="IPR036961">
    <property type="entry name" value="Kinesin_motor_dom_sf"/>
</dbReference>
<accession>A0A9P0G3M0</accession>
<dbReference type="PRINTS" id="PR00380">
    <property type="entry name" value="KINESINHEAVY"/>
</dbReference>
<dbReference type="GO" id="GO:0003777">
    <property type="term" value="F:microtubule motor activity"/>
    <property type="evidence" value="ECO:0007669"/>
    <property type="project" value="InterPro"/>
</dbReference>
<dbReference type="SMART" id="SM00129">
    <property type="entry name" value="KISc"/>
    <property type="match status" value="1"/>
</dbReference>
<sequence length="1145" mass="126943">MDSHATPQESRESAKSNGMCSSPQRRRRRSSSDEEVVGMSGFSKALLRHPPLLPANLLKRLSISESYSVGKVKVMLRVYQEEEGAQTSGDTAWFNLDKKRKQVTLCDPSLGDHPTPEDRRLGVAAPKMFAFDAIFSHQDPQAEISSSALADIVHAVINGTDGCLFCYGHPNLGQSDTMIGDCKSSSDLGIMPCAISWLYRSIAEQKQKSGARFSVRVSAIAIGSAIKDLLAGQANDGEQCHLRDSLLSGQALSQSELRAPTPEKAAHYLDCALAARQDAHLLFTLHVYQYSVASKGGVAGGRSRLHLLDLGCLNRSKETSCLSLSGIGNVLIAIFNGQKHLPHREHKLTQVLRECLSSLTCQAAMIAHVSPLPQHYPETLSTIQLASRIHRMRRRRPKYVNNFSMAAMDEASRLSGSSDVDPSSSEQSADTVIYLGHAVDETDGEHPPVYIPSLASGDNRPCLSPPDALKPSLNGERHSPKPPHLSDRQSPKPPYLSDRQSPKPPHLSDRHSPKPSDRHSPSGERYSLKDRSAVSRSVPNSPQRVPCQRIPTWLRSPLAVRSERAKSFSAKSSPVKKKDAVKVPPLSGEERWVDGPRISKSKVVEARNLHLLTKGGRALSGREMWVDGPLKPGLAAGLEPPGSAGVLAQGYGFMDSHKKSMIRQWVENQTQHIQSRAHTKGPFKELTVFKTCEDDDDDGPDDILNIERGQRGRASGQEDEGEEVQALVPQESPVTVSDSKVVQIPQLQANVEEDVDGEKPEPIQTDVEPKLTVEPIDDMEIEVVDCTEIEESVPMQDCCLQVTEEDIAKCMGEVENPLPEVDQDEHPLRILSQENLTIISSFTDPQINSMDVDRLFPPSGPFLYKNIANNPRPIKPLNSNENKFEQLSRLHELYRSKMGLMLDSSKKILNGGVMRCQSMSLSENLHNEADNHSLIETDFDNSSIVSEPAYLPGDASKTERICDNCRVSLCGFRDENGLWPPTRFQSFRPLSLSSLRHPDGASNPNLRAEFEKREEKEEREPAEGAKEVDDDDEEEEMAVPPPLPNLLTLSRESFECLRPKHICDNFNRHMSNSCSKEQVHDPGGPVLHYCREDVQRLERGWNEARRSGRLRELKREQRQLMAELAAAKCRILFANPAWSKELSGI</sequence>
<evidence type="ECO:0000313" key="11">
    <source>
        <dbReference type="EMBL" id="CAH0768590.1"/>
    </source>
</evidence>
<dbReference type="GO" id="GO:0005524">
    <property type="term" value="F:ATP binding"/>
    <property type="evidence" value="ECO:0007669"/>
    <property type="project" value="UniProtKB-KW"/>
</dbReference>
<keyword evidence="3" id="KW-0493">Microtubule</keyword>
<dbReference type="Proteomes" id="UP001152759">
    <property type="component" value="Chromosome 3"/>
</dbReference>
<evidence type="ECO:0000256" key="6">
    <source>
        <dbReference type="ARBA" id="ARBA00023175"/>
    </source>
</evidence>
<comment type="caution">
    <text evidence="8">Lacks conserved residue(s) required for the propagation of feature annotation.</text>
</comment>
<evidence type="ECO:0000256" key="8">
    <source>
        <dbReference type="PROSITE-ProRule" id="PRU00283"/>
    </source>
</evidence>
<dbReference type="Pfam" id="PF00225">
    <property type="entry name" value="Kinesin"/>
    <property type="match status" value="1"/>
</dbReference>
<comment type="similarity">
    <text evidence="8">Belongs to the TRAFAC class myosin-kinesin ATPase superfamily. Kinesin family.</text>
</comment>
<dbReference type="PANTHER" id="PTHR21608">
    <property type="entry name" value="KINESIN-LIKE PROTEIN CG14535"/>
    <property type="match status" value="1"/>
</dbReference>
<proteinExistence type="inferred from homology"/>
<feature type="compositionally biased region" description="Basic and acidic residues" evidence="9">
    <location>
        <begin position="475"/>
        <end position="490"/>
    </location>
</feature>
<keyword evidence="4" id="KW-0547">Nucleotide-binding</keyword>
<feature type="region of interest" description="Disordered" evidence="9">
    <location>
        <begin position="993"/>
        <end position="1044"/>
    </location>
</feature>
<dbReference type="PANTHER" id="PTHR21608:SF7">
    <property type="entry name" value="KINESIN-LIKE PROTEIN CG14535"/>
    <property type="match status" value="1"/>
</dbReference>
<feature type="compositionally biased region" description="Basic and acidic residues" evidence="9">
    <location>
        <begin position="1008"/>
        <end position="1027"/>
    </location>
</feature>
<comment type="subcellular location">
    <subcellularLocation>
        <location evidence="1">Cytoplasm</location>
        <location evidence="1">Cytoskeleton</location>
    </subcellularLocation>
</comment>
<evidence type="ECO:0000256" key="1">
    <source>
        <dbReference type="ARBA" id="ARBA00004245"/>
    </source>
</evidence>
<evidence type="ECO:0000313" key="12">
    <source>
        <dbReference type="Proteomes" id="UP001152759"/>
    </source>
</evidence>
<evidence type="ECO:0000259" key="10">
    <source>
        <dbReference type="PROSITE" id="PS50067"/>
    </source>
</evidence>
<keyword evidence="5" id="KW-0067">ATP-binding</keyword>
<gene>
    <name evidence="11" type="ORF">BEMITA_LOCUS5694</name>
</gene>
<reference evidence="11" key="1">
    <citation type="submission" date="2021-12" db="EMBL/GenBank/DDBJ databases">
        <authorList>
            <person name="King R."/>
        </authorList>
    </citation>
    <scope>NUCLEOTIDE SEQUENCE</scope>
</reference>
<dbReference type="GO" id="GO:0007018">
    <property type="term" value="P:microtubule-based movement"/>
    <property type="evidence" value="ECO:0007669"/>
    <property type="project" value="InterPro"/>
</dbReference>
<evidence type="ECO:0000256" key="4">
    <source>
        <dbReference type="ARBA" id="ARBA00022741"/>
    </source>
</evidence>
<feature type="domain" description="Kinesin motor" evidence="10">
    <location>
        <begin position="71"/>
        <end position="392"/>
    </location>
</feature>
<dbReference type="PROSITE" id="PS50067">
    <property type="entry name" value="KINESIN_MOTOR_2"/>
    <property type="match status" value="1"/>
</dbReference>
<dbReference type="SUPFAM" id="SSF52540">
    <property type="entry name" value="P-loop containing nucleoside triphosphate hydrolases"/>
    <property type="match status" value="1"/>
</dbReference>
<dbReference type="InterPro" id="IPR027640">
    <property type="entry name" value="Kinesin-like_fam"/>
</dbReference>
<name>A0A9P0G3M0_BEMTA</name>
<feature type="compositionally biased region" description="Basic and acidic residues" evidence="9">
    <location>
        <begin position="506"/>
        <end position="533"/>
    </location>
</feature>
<feature type="compositionally biased region" description="Basic and acidic residues" evidence="9">
    <location>
        <begin position="1"/>
        <end position="14"/>
    </location>
</feature>
<evidence type="ECO:0000256" key="9">
    <source>
        <dbReference type="SAM" id="MobiDB-lite"/>
    </source>
</evidence>